<evidence type="ECO:0000313" key="10">
    <source>
        <dbReference type="Proteomes" id="UP000265341"/>
    </source>
</evidence>
<feature type="transmembrane region" description="Helical" evidence="7">
    <location>
        <begin position="113"/>
        <end position="134"/>
    </location>
</feature>
<dbReference type="RefSeq" id="WP_119278650.1">
    <property type="nucleotide sequence ID" value="NZ_QWLA01000049.1"/>
</dbReference>
<protein>
    <submittedName>
        <fullName evidence="9">L-arabinose transport system permease protein AraQ</fullName>
    </submittedName>
</protein>
<dbReference type="OrthoDB" id="42677at2"/>
<evidence type="ECO:0000256" key="1">
    <source>
        <dbReference type="ARBA" id="ARBA00004651"/>
    </source>
</evidence>
<keyword evidence="5 7" id="KW-1133">Transmembrane helix</keyword>
<dbReference type="EMBL" id="QWLA01000049">
    <property type="protein sequence ID" value="RIH84966.1"/>
    <property type="molecule type" value="Genomic_DNA"/>
</dbReference>
<dbReference type="PROSITE" id="PS50928">
    <property type="entry name" value="ABC_TM1"/>
    <property type="match status" value="1"/>
</dbReference>
<keyword evidence="4 7" id="KW-0812">Transmembrane</keyword>
<keyword evidence="3" id="KW-1003">Cell membrane</keyword>
<feature type="transmembrane region" description="Helical" evidence="7">
    <location>
        <begin position="81"/>
        <end position="101"/>
    </location>
</feature>
<evidence type="ECO:0000259" key="8">
    <source>
        <dbReference type="PROSITE" id="PS50928"/>
    </source>
</evidence>
<dbReference type="InterPro" id="IPR000515">
    <property type="entry name" value="MetI-like"/>
</dbReference>
<gene>
    <name evidence="9" type="primary">araQ_12</name>
    <name evidence="9" type="ORF">Mrose_02434</name>
</gene>
<dbReference type="GO" id="GO:0005886">
    <property type="term" value="C:plasma membrane"/>
    <property type="evidence" value="ECO:0007669"/>
    <property type="project" value="UniProtKB-SubCell"/>
</dbReference>
<comment type="subcellular location">
    <subcellularLocation>
        <location evidence="1 7">Cell membrane</location>
        <topology evidence="1 7">Multi-pass membrane protein</topology>
    </subcellularLocation>
</comment>
<dbReference type="GO" id="GO:0055085">
    <property type="term" value="P:transmembrane transport"/>
    <property type="evidence" value="ECO:0007669"/>
    <property type="project" value="InterPro"/>
</dbReference>
<dbReference type="PANTHER" id="PTHR43744:SF8">
    <property type="entry name" value="SN-GLYCEROL-3-PHOSPHATE TRANSPORT SYSTEM PERMEASE PROTEIN UGPE"/>
    <property type="match status" value="1"/>
</dbReference>
<feature type="transmembrane region" description="Helical" evidence="7">
    <location>
        <begin position="187"/>
        <end position="210"/>
    </location>
</feature>
<keyword evidence="6 7" id="KW-0472">Membrane</keyword>
<feature type="transmembrane region" description="Helical" evidence="7">
    <location>
        <begin position="20"/>
        <end position="38"/>
    </location>
</feature>
<evidence type="ECO:0000256" key="2">
    <source>
        <dbReference type="ARBA" id="ARBA00022448"/>
    </source>
</evidence>
<evidence type="ECO:0000256" key="3">
    <source>
        <dbReference type="ARBA" id="ARBA00022475"/>
    </source>
</evidence>
<evidence type="ECO:0000313" key="9">
    <source>
        <dbReference type="EMBL" id="RIH84966.1"/>
    </source>
</evidence>
<name>A0A399EMW4_9DEIN</name>
<dbReference type="InterPro" id="IPR035906">
    <property type="entry name" value="MetI-like_sf"/>
</dbReference>
<dbReference type="Proteomes" id="UP000265341">
    <property type="component" value="Unassembled WGS sequence"/>
</dbReference>
<feature type="transmembrane region" description="Helical" evidence="7">
    <location>
        <begin position="146"/>
        <end position="166"/>
    </location>
</feature>
<accession>A0A399EMW4</accession>
<evidence type="ECO:0000256" key="6">
    <source>
        <dbReference type="ARBA" id="ARBA00023136"/>
    </source>
</evidence>
<evidence type="ECO:0000256" key="7">
    <source>
        <dbReference type="RuleBase" id="RU363032"/>
    </source>
</evidence>
<feature type="transmembrane region" description="Helical" evidence="7">
    <location>
        <begin position="245"/>
        <end position="266"/>
    </location>
</feature>
<feature type="domain" description="ABC transmembrane type-1" evidence="8">
    <location>
        <begin position="77"/>
        <end position="266"/>
    </location>
</feature>
<sequence length="281" mass="31548">MVSTPPTRKRLQNRRFLRDALVILLAVFFLVPVIWVVLSSFKPNAELYVVPPSLLPKEPTLENYRMAFTVGHFATYTWNSFFVATVSTLIALLTNSMAAFALAKYRFVGRQALFLLTLATIMIPLQVIMVPIFLVLRNLGLTDSLWGIIIPPAATPTGVFLLRQYILSIPDEILESARMDGASEWGIYWRIILPLSVPALATLAIFSFTWRWNDFIWPFVVISSEQKATLQLALARLVGQFGVDWSTLLAATVITLLPMLIVFLLLQHYFLSNLTAGSVKG</sequence>
<keyword evidence="10" id="KW-1185">Reference proteome</keyword>
<evidence type="ECO:0000256" key="4">
    <source>
        <dbReference type="ARBA" id="ARBA00022692"/>
    </source>
</evidence>
<dbReference type="PANTHER" id="PTHR43744">
    <property type="entry name" value="ABC TRANSPORTER PERMEASE PROTEIN MG189-RELATED-RELATED"/>
    <property type="match status" value="1"/>
</dbReference>
<proteinExistence type="inferred from homology"/>
<comment type="caution">
    <text evidence="9">The sequence shown here is derived from an EMBL/GenBank/DDBJ whole genome shotgun (WGS) entry which is preliminary data.</text>
</comment>
<evidence type="ECO:0000256" key="5">
    <source>
        <dbReference type="ARBA" id="ARBA00022989"/>
    </source>
</evidence>
<dbReference type="SUPFAM" id="SSF161098">
    <property type="entry name" value="MetI-like"/>
    <property type="match status" value="1"/>
</dbReference>
<dbReference type="Gene3D" id="1.10.3720.10">
    <property type="entry name" value="MetI-like"/>
    <property type="match status" value="1"/>
</dbReference>
<dbReference type="Pfam" id="PF00528">
    <property type="entry name" value="BPD_transp_1"/>
    <property type="match status" value="1"/>
</dbReference>
<reference evidence="9 10" key="1">
    <citation type="submission" date="2018-08" db="EMBL/GenBank/DDBJ databases">
        <title>Meiothermus roseus NBRC 110900 genome sequencing project.</title>
        <authorList>
            <person name="Da Costa M.S."/>
            <person name="Albuquerque L."/>
            <person name="Raposo P."/>
            <person name="Froufe H.J.C."/>
            <person name="Barroso C.S."/>
            <person name="Egas C."/>
        </authorList>
    </citation>
    <scope>NUCLEOTIDE SEQUENCE [LARGE SCALE GENOMIC DNA]</scope>
    <source>
        <strain evidence="9 10">NBRC 110900</strain>
    </source>
</reference>
<dbReference type="AlphaFoldDB" id="A0A399EMW4"/>
<dbReference type="CDD" id="cd06261">
    <property type="entry name" value="TM_PBP2"/>
    <property type="match status" value="1"/>
</dbReference>
<comment type="similarity">
    <text evidence="7">Belongs to the binding-protein-dependent transport system permease family.</text>
</comment>
<keyword evidence="2 7" id="KW-0813">Transport</keyword>
<organism evidence="9 10">
    <name type="scientific">Calidithermus roseus</name>
    <dbReference type="NCBI Taxonomy" id="1644118"/>
    <lineage>
        <taxon>Bacteria</taxon>
        <taxon>Thermotogati</taxon>
        <taxon>Deinococcota</taxon>
        <taxon>Deinococci</taxon>
        <taxon>Thermales</taxon>
        <taxon>Thermaceae</taxon>
        <taxon>Calidithermus</taxon>
    </lineage>
</organism>